<reference evidence="7 10" key="1">
    <citation type="submission" date="2016-11" db="EMBL/GenBank/DDBJ databases">
        <title>Whole genomes of Flavobacteriaceae.</title>
        <authorList>
            <person name="Stine C."/>
            <person name="Li C."/>
            <person name="Tadesse D."/>
        </authorList>
    </citation>
    <scope>NUCLEOTIDE SEQUENCE [LARGE SCALE GENOMIC DNA]</scope>
    <source>
        <strain evidence="7 10">DSM 21068</strain>
    </source>
</reference>
<comment type="function">
    <text evidence="6">Cleaves ssRNA, mostly between U:A.</text>
</comment>
<name>A0A1N7PKQ3_9FLAO</name>
<dbReference type="AlphaFoldDB" id="A0A1N7PKQ3"/>
<evidence type="ECO:0000313" key="9">
    <source>
        <dbReference type="Proteomes" id="UP000186246"/>
    </source>
</evidence>
<evidence type="ECO:0000256" key="1">
    <source>
        <dbReference type="ARBA" id="ARBA00009653"/>
    </source>
</evidence>
<evidence type="ECO:0000256" key="4">
    <source>
        <dbReference type="ARBA" id="ARBA00022801"/>
    </source>
</evidence>
<keyword evidence="10" id="KW-1185">Reference proteome</keyword>
<dbReference type="EMBL" id="MUGO01000035">
    <property type="protein sequence ID" value="PQA89866.1"/>
    <property type="molecule type" value="Genomic_DNA"/>
</dbReference>
<comment type="subunit">
    <text evidence="2 6">Homodimer.</text>
</comment>
<dbReference type="Proteomes" id="UP000238314">
    <property type="component" value="Unassembled WGS sequence"/>
</dbReference>
<gene>
    <name evidence="7" type="ORF">B0A70_15455</name>
    <name evidence="8" type="ORF">SAMN05421796_1243</name>
</gene>
<dbReference type="PIRSF" id="PIRSF002882">
    <property type="entry name" value="VapD"/>
    <property type="match status" value="1"/>
</dbReference>
<evidence type="ECO:0000256" key="3">
    <source>
        <dbReference type="ARBA" id="ARBA00022722"/>
    </source>
</evidence>
<reference evidence="8" key="2">
    <citation type="submission" date="2017-01" db="EMBL/GenBank/DDBJ databases">
        <authorList>
            <person name="Mah S.A."/>
            <person name="Swanson W.J."/>
            <person name="Moy G.W."/>
            <person name="Vacquier V.D."/>
        </authorList>
    </citation>
    <scope>NUCLEOTIDE SEQUENCE [LARGE SCALE GENOMIC DNA]</scope>
    <source>
        <strain evidence="8">DSM 21068</strain>
    </source>
</reference>
<evidence type="ECO:0000313" key="8">
    <source>
        <dbReference type="EMBL" id="SIT11161.1"/>
    </source>
</evidence>
<evidence type="ECO:0000313" key="7">
    <source>
        <dbReference type="EMBL" id="PQA89866.1"/>
    </source>
</evidence>
<dbReference type="OrthoDB" id="8611858at2"/>
<evidence type="ECO:0000313" key="10">
    <source>
        <dbReference type="Proteomes" id="UP000238314"/>
    </source>
</evidence>
<dbReference type="EMBL" id="FTOJ01000024">
    <property type="protein sequence ID" value="SIT11161.1"/>
    <property type="molecule type" value="Genomic_DNA"/>
</dbReference>
<dbReference type="Gene3D" id="3.30.70.240">
    <property type="match status" value="1"/>
</dbReference>
<reference evidence="9" key="3">
    <citation type="submission" date="2017-01" db="EMBL/GenBank/DDBJ databases">
        <authorList>
            <person name="Varghese N."/>
            <person name="Submissions S."/>
        </authorList>
    </citation>
    <scope>NUCLEOTIDE SEQUENCE [LARGE SCALE GENOMIC DNA]</scope>
    <source>
        <strain evidence="9">DSM 21068</strain>
    </source>
</reference>
<dbReference type="Proteomes" id="UP000186246">
    <property type="component" value="Unassembled WGS sequence"/>
</dbReference>
<dbReference type="STRING" id="551459.SAMN05421796_1243"/>
<accession>A0A1N7PKQ3</accession>
<dbReference type="InterPro" id="IPR019199">
    <property type="entry name" value="Virulence_VapD/CRISPR_Cas2"/>
</dbReference>
<evidence type="ECO:0000256" key="6">
    <source>
        <dbReference type="PIRNR" id="PIRNR002882"/>
    </source>
</evidence>
<dbReference type="GO" id="GO:0004518">
    <property type="term" value="F:nuclease activity"/>
    <property type="evidence" value="ECO:0007669"/>
    <property type="project" value="UniProtKB-UniRule"/>
</dbReference>
<keyword evidence="4 6" id="KW-0378">Hydrolase</keyword>
<keyword evidence="3 6" id="KW-0540">Nuclease</keyword>
<dbReference type="RefSeq" id="WP_076452933.1">
    <property type="nucleotide sequence ID" value="NZ_FTOJ01000024.1"/>
</dbReference>
<proteinExistence type="inferred from homology"/>
<keyword evidence="5" id="KW-0843">Virulence</keyword>
<dbReference type="GO" id="GO:0003723">
    <property type="term" value="F:RNA binding"/>
    <property type="evidence" value="ECO:0007669"/>
    <property type="project" value="InterPro"/>
</dbReference>
<dbReference type="Pfam" id="PF09827">
    <property type="entry name" value="CRISPR_Cas2"/>
    <property type="match status" value="1"/>
</dbReference>
<sequence>MYAITFDIDTNCLSEHYHGNNVPNAYGDIRKFMEANDFDWMQGSVYFGNEKIDAVRCVLTIQKLANLYPWFSTCVRDVRMLRIEENNDLKPAIGI</sequence>
<organism evidence="8 9">
    <name type="scientific">Chryseobacterium piscicola</name>
    <dbReference type="NCBI Taxonomy" id="551459"/>
    <lineage>
        <taxon>Bacteria</taxon>
        <taxon>Pseudomonadati</taxon>
        <taxon>Bacteroidota</taxon>
        <taxon>Flavobacteriia</taxon>
        <taxon>Flavobacteriales</taxon>
        <taxon>Weeksellaceae</taxon>
        <taxon>Chryseobacterium group</taxon>
        <taxon>Chryseobacterium</taxon>
    </lineage>
</organism>
<dbReference type="EC" id="3.1.-.-" evidence="6"/>
<evidence type="ECO:0000256" key="2">
    <source>
        <dbReference type="ARBA" id="ARBA00011738"/>
    </source>
</evidence>
<evidence type="ECO:0000256" key="5">
    <source>
        <dbReference type="ARBA" id="ARBA00023026"/>
    </source>
</evidence>
<dbReference type="GO" id="GO:0016787">
    <property type="term" value="F:hydrolase activity"/>
    <property type="evidence" value="ECO:0007669"/>
    <property type="project" value="UniProtKB-KW"/>
</dbReference>
<comment type="similarity">
    <text evidence="1 6">Belongs to the VapD ribonuclease family.</text>
</comment>
<protein>
    <recommendedName>
        <fullName evidence="6">Endoribonuclease VapD</fullName>
        <ecNumber evidence="6">3.1.-.-</ecNumber>
    </recommendedName>
</protein>
<dbReference type="InterPro" id="IPR016368">
    <property type="entry name" value="VapD"/>
</dbReference>